<dbReference type="NCBIfam" id="TIGR00105">
    <property type="entry name" value="L31"/>
    <property type="match status" value="1"/>
</dbReference>
<evidence type="ECO:0000256" key="6">
    <source>
        <dbReference type="ARBA" id="ARBA00035687"/>
    </source>
</evidence>
<dbReference type="Proteomes" id="UP000033860">
    <property type="component" value="Unassembled WGS sequence"/>
</dbReference>
<keyword evidence="3 7" id="KW-0694">RNA-binding</keyword>
<dbReference type="Gene3D" id="4.10.830.30">
    <property type="entry name" value="Ribosomal protein L31"/>
    <property type="match status" value="1"/>
</dbReference>
<comment type="cofactor">
    <cofactor evidence="7">
        <name>Zn(2+)</name>
        <dbReference type="ChEBI" id="CHEBI:29105"/>
    </cofactor>
    <text evidence="7">Binds 1 zinc ion per subunit.</text>
</comment>
<evidence type="ECO:0000256" key="2">
    <source>
        <dbReference type="ARBA" id="ARBA00022730"/>
    </source>
</evidence>
<dbReference type="PRINTS" id="PR01249">
    <property type="entry name" value="RIBOSOMALL31"/>
</dbReference>
<evidence type="ECO:0000256" key="4">
    <source>
        <dbReference type="ARBA" id="ARBA00022980"/>
    </source>
</evidence>
<name>A0A0G1UUL7_9BACT</name>
<dbReference type="EMBL" id="LCNT01000003">
    <property type="protein sequence ID" value="KKU61415.1"/>
    <property type="molecule type" value="Genomic_DNA"/>
</dbReference>
<organism evidence="9 10">
    <name type="scientific">Candidatus Beckwithbacteria bacterium GW2011_GWB1_47_15</name>
    <dbReference type="NCBI Taxonomy" id="1618371"/>
    <lineage>
        <taxon>Bacteria</taxon>
        <taxon>Candidatus Beckwithiibacteriota</taxon>
    </lineage>
</organism>
<feature type="binding site" evidence="7">
    <location>
        <position position="40"/>
    </location>
    <ligand>
        <name>Zn(2+)</name>
        <dbReference type="ChEBI" id="CHEBI:29105"/>
    </ligand>
</feature>
<keyword evidence="7" id="KW-0479">Metal-binding</keyword>
<keyword evidence="7" id="KW-0862">Zinc</keyword>
<comment type="caution">
    <text evidence="9">The sequence shown here is derived from an EMBL/GenBank/DDBJ whole genome shotgun (WGS) entry which is preliminary data.</text>
</comment>
<comment type="similarity">
    <text evidence="1 7">Belongs to the bacterial ribosomal protein bL31 family. Type A subfamily.</text>
</comment>
<feature type="binding site" evidence="7">
    <location>
        <position position="37"/>
    </location>
    <ligand>
        <name>Zn(2+)</name>
        <dbReference type="ChEBI" id="CHEBI:29105"/>
    </ligand>
</feature>
<dbReference type="GO" id="GO:1990904">
    <property type="term" value="C:ribonucleoprotein complex"/>
    <property type="evidence" value="ECO:0007669"/>
    <property type="project" value="UniProtKB-KW"/>
</dbReference>
<evidence type="ECO:0000256" key="7">
    <source>
        <dbReference type="HAMAP-Rule" id="MF_00501"/>
    </source>
</evidence>
<dbReference type="GO" id="GO:0019843">
    <property type="term" value="F:rRNA binding"/>
    <property type="evidence" value="ECO:0007669"/>
    <property type="project" value="UniProtKB-KW"/>
</dbReference>
<evidence type="ECO:0000256" key="5">
    <source>
        <dbReference type="ARBA" id="ARBA00023274"/>
    </source>
</evidence>
<evidence type="ECO:0000256" key="3">
    <source>
        <dbReference type="ARBA" id="ARBA00022884"/>
    </source>
</evidence>
<evidence type="ECO:0000313" key="9">
    <source>
        <dbReference type="EMBL" id="KKU61415.1"/>
    </source>
</evidence>
<protein>
    <recommendedName>
        <fullName evidence="6 7">Large ribosomal subunit protein bL31</fullName>
    </recommendedName>
</protein>
<dbReference type="HAMAP" id="MF_00501">
    <property type="entry name" value="Ribosomal_bL31_1"/>
    <property type="match status" value="1"/>
</dbReference>
<dbReference type="SUPFAM" id="SSF143800">
    <property type="entry name" value="L28p-like"/>
    <property type="match status" value="1"/>
</dbReference>
<proteinExistence type="inferred from homology"/>
<feature type="compositionally biased region" description="Basic and acidic residues" evidence="8">
    <location>
        <begin position="83"/>
        <end position="102"/>
    </location>
</feature>
<reference evidence="9 10" key="1">
    <citation type="journal article" date="2015" name="Nature">
        <title>rRNA introns, odd ribosomes, and small enigmatic genomes across a large radiation of phyla.</title>
        <authorList>
            <person name="Brown C.T."/>
            <person name="Hug L.A."/>
            <person name="Thomas B.C."/>
            <person name="Sharon I."/>
            <person name="Castelle C.J."/>
            <person name="Singh A."/>
            <person name="Wilkins M.J."/>
            <person name="Williams K.H."/>
            <person name="Banfield J.F."/>
        </authorList>
    </citation>
    <scope>NUCLEOTIDE SEQUENCE [LARGE SCALE GENOMIC DNA]</scope>
</reference>
<dbReference type="GO" id="GO:0046872">
    <property type="term" value="F:metal ion binding"/>
    <property type="evidence" value="ECO:0007669"/>
    <property type="project" value="UniProtKB-KW"/>
</dbReference>
<accession>A0A0G1UUL7</accession>
<dbReference type="PANTHER" id="PTHR33280">
    <property type="entry name" value="50S RIBOSOMAL PROTEIN L31, CHLOROPLASTIC"/>
    <property type="match status" value="1"/>
</dbReference>
<keyword evidence="2 7" id="KW-0699">rRNA-binding</keyword>
<dbReference type="PATRIC" id="fig|1618371.3.peg.462"/>
<dbReference type="PROSITE" id="PS01143">
    <property type="entry name" value="RIBOSOMAL_L31"/>
    <property type="match status" value="1"/>
</dbReference>
<dbReference type="InterPro" id="IPR034704">
    <property type="entry name" value="Ribosomal_bL28/bL31-like_sf"/>
</dbReference>
<dbReference type="GO" id="GO:0006412">
    <property type="term" value="P:translation"/>
    <property type="evidence" value="ECO:0007669"/>
    <property type="project" value="UniProtKB-UniRule"/>
</dbReference>
<dbReference type="AlphaFoldDB" id="A0A0G1UUL7"/>
<feature type="binding site" evidence="7">
    <location>
        <position position="17"/>
    </location>
    <ligand>
        <name>Zn(2+)</name>
        <dbReference type="ChEBI" id="CHEBI:29105"/>
    </ligand>
</feature>
<evidence type="ECO:0000256" key="1">
    <source>
        <dbReference type="ARBA" id="ARBA00009296"/>
    </source>
</evidence>
<gene>
    <name evidence="7" type="primary">rpmE</name>
    <name evidence="9" type="ORF">UX85_C0003G0074</name>
</gene>
<dbReference type="Pfam" id="PF01197">
    <property type="entry name" value="Ribosomal_L31"/>
    <property type="match status" value="1"/>
</dbReference>
<dbReference type="NCBIfam" id="NF000612">
    <property type="entry name" value="PRK00019.1"/>
    <property type="match status" value="1"/>
</dbReference>
<dbReference type="GO" id="GO:0003735">
    <property type="term" value="F:structural constituent of ribosome"/>
    <property type="evidence" value="ECO:0007669"/>
    <property type="project" value="InterPro"/>
</dbReference>
<dbReference type="InterPro" id="IPR027491">
    <property type="entry name" value="Ribosomal_bL31_A"/>
</dbReference>
<comment type="subunit">
    <text evidence="7">Part of the 50S ribosomal subunit.</text>
</comment>
<comment type="function">
    <text evidence="7">Binds the 23S rRNA.</text>
</comment>
<sequence>MKSAIHPKYYSDAKVTCACGNEFTTGSTKPEIRVEICAACHPFFTGQMKYVDTMGRVERFEKLRQKAAKSGYTKKAKNQNQPQKEERPQTLREMIEQQKKAK</sequence>
<evidence type="ECO:0000313" key="10">
    <source>
        <dbReference type="Proteomes" id="UP000033860"/>
    </source>
</evidence>
<keyword evidence="5 7" id="KW-0687">Ribonucleoprotein</keyword>
<feature type="region of interest" description="Disordered" evidence="8">
    <location>
        <begin position="68"/>
        <end position="102"/>
    </location>
</feature>
<dbReference type="PANTHER" id="PTHR33280:SF1">
    <property type="entry name" value="LARGE RIBOSOMAL SUBUNIT PROTEIN BL31C"/>
    <property type="match status" value="1"/>
</dbReference>
<dbReference type="InterPro" id="IPR042105">
    <property type="entry name" value="Ribosomal_bL31_sf"/>
</dbReference>
<feature type="binding site" evidence="7">
    <location>
        <position position="19"/>
    </location>
    <ligand>
        <name>Zn(2+)</name>
        <dbReference type="ChEBI" id="CHEBI:29105"/>
    </ligand>
</feature>
<evidence type="ECO:0000256" key="8">
    <source>
        <dbReference type="SAM" id="MobiDB-lite"/>
    </source>
</evidence>
<keyword evidence="4 7" id="KW-0689">Ribosomal protein</keyword>
<dbReference type="InterPro" id="IPR002150">
    <property type="entry name" value="Ribosomal_bL31"/>
</dbReference>
<dbReference type="GO" id="GO:0005840">
    <property type="term" value="C:ribosome"/>
    <property type="evidence" value="ECO:0007669"/>
    <property type="project" value="UniProtKB-KW"/>
</dbReference>